<dbReference type="InterPro" id="IPR026286">
    <property type="entry name" value="MaiA/AMDase"/>
</dbReference>
<dbReference type="Proteomes" id="UP000663923">
    <property type="component" value="Chromosome"/>
</dbReference>
<evidence type="ECO:0000313" key="2">
    <source>
        <dbReference type="Proteomes" id="UP000663923"/>
    </source>
</evidence>
<protein>
    <submittedName>
        <fullName evidence="1">Arylmalonate decarboxylase</fullName>
    </submittedName>
</protein>
<reference evidence="1 2" key="1">
    <citation type="submission" date="2021-03" db="EMBL/GenBank/DDBJ databases">
        <title>Complete genome of Parasphingorhabdus_sp.JHSY0214.</title>
        <authorList>
            <person name="Yoo J.H."/>
            <person name="Bae J.W."/>
        </authorList>
    </citation>
    <scope>NUCLEOTIDE SEQUENCE [LARGE SCALE GENOMIC DNA]</scope>
    <source>
        <strain evidence="1 2">JHSY0214</strain>
    </source>
</reference>
<dbReference type="EMBL" id="CP071794">
    <property type="protein sequence ID" value="QTD57445.1"/>
    <property type="molecule type" value="Genomic_DNA"/>
</dbReference>
<name>A0ABX7T763_9SPHN</name>
<evidence type="ECO:0000313" key="1">
    <source>
        <dbReference type="EMBL" id="QTD57445.1"/>
    </source>
</evidence>
<organism evidence="1 2">
    <name type="scientific">Parasphingorhabdus cellanae</name>
    <dbReference type="NCBI Taxonomy" id="2806553"/>
    <lineage>
        <taxon>Bacteria</taxon>
        <taxon>Pseudomonadati</taxon>
        <taxon>Pseudomonadota</taxon>
        <taxon>Alphaproteobacteria</taxon>
        <taxon>Sphingomonadales</taxon>
        <taxon>Sphingomonadaceae</taxon>
        <taxon>Parasphingorhabdus</taxon>
    </lineage>
</organism>
<gene>
    <name evidence="1" type="ORF">J4G78_07940</name>
</gene>
<dbReference type="PIRSF" id="PIRSF015736">
    <property type="entry name" value="MI"/>
    <property type="match status" value="1"/>
</dbReference>
<dbReference type="PANTHER" id="PTHR40267">
    <property type="entry name" value="BLR3294 PROTEIN"/>
    <property type="match status" value="1"/>
</dbReference>
<proteinExistence type="predicted"/>
<accession>A0ABX7T763</accession>
<dbReference type="Pfam" id="PF17645">
    <property type="entry name" value="Amdase"/>
    <property type="match status" value="1"/>
</dbReference>
<dbReference type="PANTHER" id="PTHR40267:SF1">
    <property type="entry name" value="BLR3294 PROTEIN"/>
    <property type="match status" value="1"/>
</dbReference>
<dbReference type="InterPro" id="IPR053714">
    <property type="entry name" value="Iso_Racemase_Enz_sf"/>
</dbReference>
<keyword evidence="2" id="KW-1185">Reference proteome</keyword>
<dbReference type="Gene3D" id="3.40.50.12500">
    <property type="match status" value="1"/>
</dbReference>
<sequence length="259" mass="28307">MPLKSNPKPRPDPDALGYRKLFGVLGPSTNTVVQPDFDDLRVRGVTNHYSRIVVEDAQAISNETFMAGTLEISRNTLDAVRGVLTCNPDYLVMGMSAVTFYGGAEGAQKWRENIESEAGLKLCTGSQSLIEAFKAYGGIKKIVVLSPYYPSANAHVAHFMADHGVEVVRDTCLRCSSWTSIAQVPTETLREELHALDGDDVDALVQVGTNLSMTRLAAAAEMYLGKPVIAINTATYWNALRQNDITDQVSGFGRLMEEF</sequence>
<dbReference type="RefSeq" id="WP_207989911.1">
    <property type="nucleotide sequence ID" value="NZ_CP071794.1"/>
</dbReference>